<dbReference type="RefSeq" id="WP_279648988.1">
    <property type="nucleotide sequence ID" value="NZ_JAOCDG010000003.1"/>
</dbReference>
<name>A0ABD4XVV2_STUST</name>
<dbReference type="Proteomes" id="UP001161139">
    <property type="component" value="Unassembled WGS sequence"/>
</dbReference>
<sequence length="178" mass="18753">MSNERVVAVVSGIVVAVAIAAGGWKVSTGIGEAVGAQAKALDNLRTWKAAYQALLPVQARWKESFQVAAEHGRQDLVGIGQSLRLSNSGLKFDINTLRSDRVEAVVFEGAPVGLLRTCVAGGDQSGLQVSAETMRGMIKGITSMVRHDIEINRLDISSKDGKPVATLGGLCVLARKEA</sequence>
<dbReference type="EMBL" id="JAOCDG010000003">
    <property type="protein sequence ID" value="MDH0687001.1"/>
    <property type="molecule type" value="Genomic_DNA"/>
</dbReference>
<dbReference type="AlphaFoldDB" id="A0ABD4XVV2"/>
<evidence type="ECO:0000313" key="2">
    <source>
        <dbReference type="Proteomes" id="UP001161139"/>
    </source>
</evidence>
<evidence type="ECO:0000313" key="1">
    <source>
        <dbReference type="EMBL" id="MDH0687001.1"/>
    </source>
</evidence>
<reference evidence="1" key="1">
    <citation type="submission" date="2022-09" db="EMBL/GenBank/DDBJ databases">
        <title>Intensive care unit water sources are persistently colonized with multi-drug resistant bacteria and are the site of extensive horizontal gene transfer of antibiotic resistance genes.</title>
        <authorList>
            <person name="Diorio-Toth L."/>
        </authorList>
    </citation>
    <scope>NUCLEOTIDE SEQUENCE</scope>
    <source>
        <strain evidence="1">GD03864</strain>
    </source>
</reference>
<organism evidence="1 2">
    <name type="scientific">Stutzerimonas stutzeri</name>
    <name type="common">Pseudomonas stutzeri</name>
    <dbReference type="NCBI Taxonomy" id="316"/>
    <lineage>
        <taxon>Bacteria</taxon>
        <taxon>Pseudomonadati</taxon>
        <taxon>Pseudomonadota</taxon>
        <taxon>Gammaproteobacteria</taxon>
        <taxon>Pseudomonadales</taxon>
        <taxon>Pseudomonadaceae</taxon>
        <taxon>Stutzerimonas</taxon>
    </lineage>
</organism>
<protein>
    <submittedName>
        <fullName evidence="1">Uncharacterized protein</fullName>
    </submittedName>
</protein>
<gene>
    <name evidence="1" type="ORF">N5D09_02730</name>
</gene>
<accession>A0ABD4XVV2</accession>
<proteinExistence type="predicted"/>
<comment type="caution">
    <text evidence="1">The sequence shown here is derived from an EMBL/GenBank/DDBJ whole genome shotgun (WGS) entry which is preliminary data.</text>
</comment>